<sequence length="186" mass="18822">MLISSRLSSRLQEDEDQVYAMAEEVLVEVVVVVCLVKVDHLVQVEVVVVSLGSLSGVPLVQSKMEMKMKLMTMMVILLLLGLMMNAINASSNGGINLESKKGGGFGGGARGGSFGGGGFGSRGGGGYRGGGGGGGKGTSVTPVYATGSHGGSQGSGGNHNDGSRQATAIHPLALFILGVLVLWCLA</sequence>
<organism evidence="3 4">
    <name type="scientific">Tanacetum coccineum</name>
    <dbReference type="NCBI Taxonomy" id="301880"/>
    <lineage>
        <taxon>Eukaryota</taxon>
        <taxon>Viridiplantae</taxon>
        <taxon>Streptophyta</taxon>
        <taxon>Embryophyta</taxon>
        <taxon>Tracheophyta</taxon>
        <taxon>Spermatophyta</taxon>
        <taxon>Magnoliopsida</taxon>
        <taxon>eudicotyledons</taxon>
        <taxon>Gunneridae</taxon>
        <taxon>Pentapetalae</taxon>
        <taxon>asterids</taxon>
        <taxon>campanulids</taxon>
        <taxon>Asterales</taxon>
        <taxon>Asteraceae</taxon>
        <taxon>Asteroideae</taxon>
        <taxon>Anthemideae</taxon>
        <taxon>Anthemidinae</taxon>
        <taxon>Tanacetum</taxon>
    </lineage>
</organism>
<keyword evidence="2" id="KW-0812">Transmembrane</keyword>
<accession>A0ABQ5C4A3</accession>
<name>A0ABQ5C4A3_9ASTR</name>
<dbReference type="Proteomes" id="UP001151760">
    <property type="component" value="Unassembled WGS sequence"/>
</dbReference>
<evidence type="ECO:0000256" key="1">
    <source>
        <dbReference type="SAM" id="MobiDB-lite"/>
    </source>
</evidence>
<reference evidence="3" key="2">
    <citation type="submission" date="2022-01" db="EMBL/GenBank/DDBJ databases">
        <authorList>
            <person name="Yamashiro T."/>
            <person name="Shiraishi A."/>
            <person name="Satake H."/>
            <person name="Nakayama K."/>
        </authorList>
    </citation>
    <scope>NUCLEOTIDE SEQUENCE</scope>
</reference>
<evidence type="ECO:0000313" key="3">
    <source>
        <dbReference type="EMBL" id="GJT21247.1"/>
    </source>
</evidence>
<feature type="compositionally biased region" description="Gly residues" evidence="1">
    <location>
        <begin position="148"/>
        <end position="159"/>
    </location>
</feature>
<reference evidence="3" key="1">
    <citation type="journal article" date="2022" name="Int. J. Mol. Sci.">
        <title>Draft Genome of Tanacetum Coccineum: Genomic Comparison of Closely Related Tanacetum-Family Plants.</title>
        <authorList>
            <person name="Yamashiro T."/>
            <person name="Shiraishi A."/>
            <person name="Nakayama K."/>
            <person name="Satake H."/>
        </authorList>
    </citation>
    <scope>NUCLEOTIDE SEQUENCE</scope>
</reference>
<keyword evidence="2" id="KW-1133">Transmembrane helix</keyword>
<feature type="region of interest" description="Disordered" evidence="1">
    <location>
        <begin position="130"/>
        <end position="163"/>
    </location>
</feature>
<feature type="transmembrane region" description="Helical" evidence="2">
    <location>
        <begin position="168"/>
        <end position="185"/>
    </location>
</feature>
<dbReference type="EMBL" id="BQNB010013872">
    <property type="protein sequence ID" value="GJT21247.1"/>
    <property type="molecule type" value="Genomic_DNA"/>
</dbReference>
<keyword evidence="4" id="KW-1185">Reference proteome</keyword>
<evidence type="ECO:0008006" key="5">
    <source>
        <dbReference type="Google" id="ProtNLM"/>
    </source>
</evidence>
<protein>
    <recommendedName>
        <fullName evidence="5">Glycine-rich protein</fullName>
    </recommendedName>
</protein>
<gene>
    <name evidence="3" type="ORF">Tco_0891184</name>
</gene>
<evidence type="ECO:0000313" key="4">
    <source>
        <dbReference type="Proteomes" id="UP001151760"/>
    </source>
</evidence>
<keyword evidence="2" id="KW-0472">Membrane</keyword>
<feature type="transmembrane region" description="Helical" evidence="2">
    <location>
        <begin position="70"/>
        <end position="87"/>
    </location>
</feature>
<comment type="caution">
    <text evidence="3">The sequence shown here is derived from an EMBL/GenBank/DDBJ whole genome shotgun (WGS) entry which is preliminary data.</text>
</comment>
<evidence type="ECO:0000256" key="2">
    <source>
        <dbReference type="SAM" id="Phobius"/>
    </source>
</evidence>
<proteinExistence type="predicted"/>